<sequence>QRLQSSSEAQLEGLQAECQRWQTQLEETQRKLENLTDIERQLSARKQIVPEGRTGGAASPNASGETSKEP</sequence>
<organism evidence="2 3">
    <name type="scientific">Edwardsiella tarda ATCC 23685</name>
    <dbReference type="NCBI Taxonomy" id="500638"/>
    <lineage>
        <taxon>Bacteria</taxon>
        <taxon>Pseudomonadati</taxon>
        <taxon>Pseudomonadota</taxon>
        <taxon>Gammaproteobacteria</taxon>
        <taxon>Enterobacterales</taxon>
        <taxon>Hafniaceae</taxon>
        <taxon>Edwardsiella</taxon>
    </lineage>
</organism>
<gene>
    <name evidence="2" type="ORF">EDWATA_00955</name>
</gene>
<dbReference type="Pfam" id="PF13942">
    <property type="entry name" value="Lipoprotein_20"/>
    <property type="match status" value="1"/>
</dbReference>
<evidence type="ECO:0000313" key="3">
    <source>
        <dbReference type="Proteomes" id="UP000003692"/>
    </source>
</evidence>
<feature type="compositionally biased region" description="Polar residues" evidence="1">
    <location>
        <begin position="60"/>
        <end position="70"/>
    </location>
</feature>
<evidence type="ECO:0000313" key="2">
    <source>
        <dbReference type="EMBL" id="EFE23990.1"/>
    </source>
</evidence>
<dbReference type="AlphaFoldDB" id="D4F2K5"/>
<comment type="caution">
    <text evidence="2">The sequence shown here is derived from an EMBL/GenBank/DDBJ whole genome shotgun (WGS) entry which is preliminary data.</text>
</comment>
<protein>
    <submittedName>
        <fullName evidence="2">Uncharacterized protein</fullName>
    </submittedName>
</protein>
<feature type="non-terminal residue" evidence="2">
    <location>
        <position position="1"/>
    </location>
</feature>
<name>D4F2K5_EDWTA</name>
<dbReference type="HOGENOM" id="CLU_2745842_0_0_6"/>
<proteinExistence type="predicted"/>
<dbReference type="EMBL" id="ADGK01000039">
    <property type="protein sequence ID" value="EFE23990.1"/>
    <property type="molecule type" value="Genomic_DNA"/>
</dbReference>
<feature type="region of interest" description="Disordered" evidence="1">
    <location>
        <begin position="43"/>
        <end position="70"/>
    </location>
</feature>
<dbReference type="Proteomes" id="UP000003692">
    <property type="component" value="Unassembled WGS sequence"/>
</dbReference>
<accession>D4F2K5</accession>
<reference evidence="2 3" key="1">
    <citation type="submission" date="2010-02" db="EMBL/GenBank/DDBJ databases">
        <authorList>
            <person name="Weinstock G."/>
            <person name="Sodergren E."/>
            <person name="Clifton S."/>
            <person name="Fulton L."/>
            <person name="Fulton B."/>
            <person name="Courtney L."/>
            <person name="Fronick C."/>
            <person name="Harrison M."/>
            <person name="Strong C."/>
            <person name="Farmer C."/>
            <person name="Delahaunty K."/>
            <person name="Markovic C."/>
            <person name="Hall O."/>
            <person name="Minx P."/>
            <person name="Tomlinson C."/>
            <person name="Mitreva M."/>
            <person name="Nelson J."/>
            <person name="Hou S."/>
            <person name="Wollam A."/>
            <person name="Pepin K.H."/>
            <person name="Johnson M."/>
            <person name="Bhonagiri V."/>
            <person name="Zhang X."/>
            <person name="Suruliraj S."/>
            <person name="Warren W."/>
            <person name="Chinwalla A."/>
            <person name="Mardis E.R."/>
            <person name="Wilson R.K."/>
        </authorList>
    </citation>
    <scope>NUCLEOTIDE SEQUENCE [LARGE SCALE GENOMIC DNA]</scope>
    <source>
        <strain evidence="2 3">ATCC 23685</strain>
    </source>
</reference>
<evidence type="ECO:0000256" key="1">
    <source>
        <dbReference type="SAM" id="MobiDB-lite"/>
    </source>
</evidence>
<dbReference type="InterPro" id="IPR025262">
    <property type="entry name" value="QseG"/>
</dbReference>